<evidence type="ECO:0000313" key="2">
    <source>
        <dbReference type="EnsemblPlants" id="Pp3c18_19570V3.1"/>
    </source>
</evidence>
<accession>A0A2K1J1P4</accession>
<reference evidence="1 3" key="2">
    <citation type="journal article" date="2018" name="Plant J.">
        <title>The Physcomitrella patens chromosome-scale assembly reveals moss genome structure and evolution.</title>
        <authorList>
            <person name="Lang D."/>
            <person name="Ullrich K.K."/>
            <person name="Murat F."/>
            <person name="Fuchs J."/>
            <person name="Jenkins J."/>
            <person name="Haas F.B."/>
            <person name="Piednoel M."/>
            <person name="Gundlach H."/>
            <person name="Van Bel M."/>
            <person name="Meyberg R."/>
            <person name="Vives C."/>
            <person name="Morata J."/>
            <person name="Symeonidi A."/>
            <person name="Hiss M."/>
            <person name="Muchero W."/>
            <person name="Kamisugi Y."/>
            <person name="Saleh O."/>
            <person name="Blanc G."/>
            <person name="Decker E.L."/>
            <person name="van Gessel N."/>
            <person name="Grimwood J."/>
            <person name="Hayes R.D."/>
            <person name="Graham S.W."/>
            <person name="Gunter L.E."/>
            <person name="McDaniel S.F."/>
            <person name="Hoernstein S.N.W."/>
            <person name="Larsson A."/>
            <person name="Li F.W."/>
            <person name="Perroud P.F."/>
            <person name="Phillips J."/>
            <person name="Ranjan P."/>
            <person name="Rokshar D.S."/>
            <person name="Rothfels C.J."/>
            <person name="Schneider L."/>
            <person name="Shu S."/>
            <person name="Stevenson D.W."/>
            <person name="Thummler F."/>
            <person name="Tillich M."/>
            <person name="Villarreal Aguilar J.C."/>
            <person name="Widiez T."/>
            <person name="Wong G.K."/>
            <person name="Wymore A."/>
            <person name="Zhang Y."/>
            <person name="Zimmer A.D."/>
            <person name="Quatrano R.S."/>
            <person name="Mayer K.F.X."/>
            <person name="Goodstein D."/>
            <person name="Casacuberta J.M."/>
            <person name="Vandepoele K."/>
            <person name="Reski R."/>
            <person name="Cuming A.C."/>
            <person name="Tuskan G.A."/>
            <person name="Maumus F."/>
            <person name="Salse J."/>
            <person name="Schmutz J."/>
            <person name="Rensing S.A."/>
        </authorList>
    </citation>
    <scope>NUCLEOTIDE SEQUENCE [LARGE SCALE GENOMIC DNA]</scope>
    <source>
        <strain evidence="2 3">cv. Gransden 2004</strain>
    </source>
</reference>
<reference evidence="1 3" key="1">
    <citation type="journal article" date="2008" name="Science">
        <title>The Physcomitrella genome reveals evolutionary insights into the conquest of land by plants.</title>
        <authorList>
            <person name="Rensing S."/>
            <person name="Lang D."/>
            <person name="Zimmer A."/>
            <person name="Terry A."/>
            <person name="Salamov A."/>
            <person name="Shapiro H."/>
            <person name="Nishiyama T."/>
            <person name="Perroud P.-F."/>
            <person name="Lindquist E."/>
            <person name="Kamisugi Y."/>
            <person name="Tanahashi T."/>
            <person name="Sakakibara K."/>
            <person name="Fujita T."/>
            <person name="Oishi K."/>
            <person name="Shin-I T."/>
            <person name="Kuroki Y."/>
            <person name="Toyoda A."/>
            <person name="Suzuki Y."/>
            <person name="Hashimoto A."/>
            <person name="Yamaguchi K."/>
            <person name="Sugano A."/>
            <person name="Kohara Y."/>
            <person name="Fujiyama A."/>
            <person name="Anterola A."/>
            <person name="Aoki S."/>
            <person name="Ashton N."/>
            <person name="Barbazuk W.B."/>
            <person name="Barker E."/>
            <person name="Bennetzen J."/>
            <person name="Bezanilla M."/>
            <person name="Blankenship R."/>
            <person name="Cho S.H."/>
            <person name="Dutcher S."/>
            <person name="Estelle M."/>
            <person name="Fawcett J.A."/>
            <person name="Gundlach H."/>
            <person name="Hanada K."/>
            <person name="Heyl A."/>
            <person name="Hicks K.A."/>
            <person name="Hugh J."/>
            <person name="Lohr M."/>
            <person name="Mayer K."/>
            <person name="Melkozernov A."/>
            <person name="Murata T."/>
            <person name="Nelson D."/>
            <person name="Pils B."/>
            <person name="Prigge M."/>
            <person name="Reiss B."/>
            <person name="Renner T."/>
            <person name="Rombauts S."/>
            <person name="Rushton P."/>
            <person name="Sanderfoot A."/>
            <person name="Schween G."/>
            <person name="Shiu S.-H."/>
            <person name="Stueber K."/>
            <person name="Theodoulou F.L."/>
            <person name="Tu H."/>
            <person name="Van de Peer Y."/>
            <person name="Verrier P.J."/>
            <person name="Waters E."/>
            <person name="Wood A."/>
            <person name="Yang L."/>
            <person name="Cove D."/>
            <person name="Cuming A."/>
            <person name="Hasebe M."/>
            <person name="Lucas S."/>
            <person name="Mishler D.B."/>
            <person name="Reski R."/>
            <person name="Grigoriev I."/>
            <person name="Quatrano R.S."/>
            <person name="Boore J.L."/>
        </authorList>
    </citation>
    <scope>NUCLEOTIDE SEQUENCE [LARGE SCALE GENOMIC DNA]</scope>
    <source>
        <strain evidence="2 3">cv. Gransden 2004</strain>
    </source>
</reference>
<protein>
    <submittedName>
        <fullName evidence="1 2">Uncharacterized protein</fullName>
    </submittedName>
</protein>
<dbReference type="EMBL" id="ABEU02000018">
    <property type="protein sequence ID" value="PNR35437.1"/>
    <property type="molecule type" value="Genomic_DNA"/>
</dbReference>
<dbReference type="Proteomes" id="UP000006727">
    <property type="component" value="Chromosome 18"/>
</dbReference>
<organism evidence="1">
    <name type="scientific">Physcomitrium patens</name>
    <name type="common">Spreading-leaved earth moss</name>
    <name type="synonym">Physcomitrella patens</name>
    <dbReference type="NCBI Taxonomy" id="3218"/>
    <lineage>
        <taxon>Eukaryota</taxon>
        <taxon>Viridiplantae</taxon>
        <taxon>Streptophyta</taxon>
        <taxon>Embryophyta</taxon>
        <taxon>Bryophyta</taxon>
        <taxon>Bryophytina</taxon>
        <taxon>Bryopsida</taxon>
        <taxon>Funariidae</taxon>
        <taxon>Funariales</taxon>
        <taxon>Funariaceae</taxon>
        <taxon>Physcomitrium</taxon>
    </lineage>
</organism>
<gene>
    <name evidence="1" type="ORF">PHYPA_023337</name>
</gene>
<evidence type="ECO:0000313" key="1">
    <source>
        <dbReference type="EMBL" id="PNR35437.1"/>
    </source>
</evidence>
<reference evidence="2" key="3">
    <citation type="submission" date="2020-12" db="UniProtKB">
        <authorList>
            <consortium name="EnsemblPlants"/>
        </authorList>
    </citation>
    <scope>IDENTIFICATION</scope>
</reference>
<dbReference type="PaxDb" id="3218-PP1S33_272V6.1"/>
<dbReference type="Gramene" id="Pp3c18_19570V3.1">
    <property type="protein sequence ID" value="Pp3c18_19570V3.1"/>
    <property type="gene ID" value="Pp3c18_19570"/>
</dbReference>
<evidence type="ECO:0000313" key="3">
    <source>
        <dbReference type="Proteomes" id="UP000006727"/>
    </source>
</evidence>
<keyword evidence="3" id="KW-1185">Reference proteome</keyword>
<proteinExistence type="predicted"/>
<dbReference type="EnsemblPlants" id="Pp3c18_19570V3.1">
    <property type="protein sequence ID" value="Pp3c18_19570V3.1"/>
    <property type="gene ID" value="Pp3c18_19570"/>
</dbReference>
<name>A0A2K1J1P4_PHYPA</name>
<sequence>MLLSGKSSDSFSIRVSNNAQENFKRPPTVAAGEPDIDWEDVNTGCCFFRRRSIRHEVFSGGPNSAGTPFARLGTEDPESTKVKSKDLFRSSSIGAVIFCCCAPRERANYTVAVRSVDATKQDKTWTVDVNEEYSKPPYWKRLIRKLKAQAHGRPGGHHHSRCEWLNYDLQNYQMNFDDGCWREICVSSGHADESDGPAERARAMHSAFLQKYCASRTLRDSQGSPRSPMNSCGGLSPLPVKMLSKEELEKSKKGFVPIWQRRQGAPPIKLDLRPHQV</sequence>
<dbReference type="AlphaFoldDB" id="A0A2K1J1P4"/>